<dbReference type="EMBL" id="JBEPFB010000043">
    <property type="protein sequence ID" value="MER7379910.1"/>
    <property type="molecule type" value="Genomic_DNA"/>
</dbReference>
<proteinExistence type="predicted"/>
<dbReference type="RefSeq" id="WP_190076104.1">
    <property type="nucleotide sequence ID" value="NZ_BNBM01000034.1"/>
</dbReference>
<organism evidence="1 2">
    <name type="scientific">Streptomyces lanatus</name>
    <dbReference type="NCBI Taxonomy" id="66900"/>
    <lineage>
        <taxon>Bacteria</taxon>
        <taxon>Bacillati</taxon>
        <taxon>Actinomycetota</taxon>
        <taxon>Actinomycetes</taxon>
        <taxon>Kitasatosporales</taxon>
        <taxon>Streptomycetaceae</taxon>
        <taxon>Streptomyces</taxon>
    </lineage>
</organism>
<name>A0ABV1Y7S2_9ACTN</name>
<reference evidence="1 2" key="1">
    <citation type="submission" date="2024-06" db="EMBL/GenBank/DDBJ databases">
        <title>The Natural Products Discovery Center: Release of the First 8490 Sequenced Strains for Exploring Actinobacteria Biosynthetic Diversity.</title>
        <authorList>
            <person name="Kalkreuter E."/>
            <person name="Kautsar S.A."/>
            <person name="Yang D."/>
            <person name="Bader C.D."/>
            <person name="Teijaro C.N."/>
            <person name="Fluegel L."/>
            <person name="Davis C.M."/>
            <person name="Simpson J.R."/>
            <person name="Lauterbach L."/>
            <person name="Steele A.D."/>
            <person name="Gui C."/>
            <person name="Meng S."/>
            <person name="Li G."/>
            <person name="Viehrig K."/>
            <person name="Ye F."/>
            <person name="Su P."/>
            <person name="Kiefer A.F."/>
            <person name="Nichols A."/>
            <person name="Cepeda A.J."/>
            <person name="Yan W."/>
            <person name="Fan B."/>
            <person name="Jiang Y."/>
            <person name="Adhikari A."/>
            <person name="Zheng C.-J."/>
            <person name="Schuster L."/>
            <person name="Cowan T.M."/>
            <person name="Smanski M.J."/>
            <person name="Chevrette M.G."/>
            <person name="De Carvalho L.P.S."/>
            <person name="Shen B."/>
        </authorList>
    </citation>
    <scope>NUCLEOTIDE SEQUENCE [LARGE SCALE GENOMIC DNA]</scope>
    <source>
        <strain evidence="1 2">NPDC000155</strain>
    </source>
</reference>
<gene>
    <name evidence="1" type="ORF">ABT384_45805</name>
</gene>
<accession>A0ABV1Y7S2</accession>
<evidence type="ECO:0000313" key="1">
    <source>
        <dbReference type="EMBL" id="MER7379910.1"/>
    </source>
</evidence>
<evidence type="ECO:0000313" key="2">
    <source>
        <dbReference type="Proteomes" id="UP001486207"/>
    </source>
</evidence>
<sequence>MEALQADYLGLLAQIHDLSNGEGSIMRIRATYGAAIVATAMGAALLSAAPASTAESGERVVNRTFTRSCGTTYTAYRSSTEAFTAKGDNGSCEGHAWVRVKVDGKWRSWHHASKKVSVKVSGIQAAHHKGCADCTVYTLP</sequence>
<evidence type="ECO:0008006" key="3">
    <source>
        <dbReference type="Google" id="ProtNLM"/>
    </source>
</evidence>
<comment type="caution">
    <text evidence="1">The sequence shown here is derived from an EMBL/GenBank/DDBJ whole genome shotgun (WGS) entry which is preliminary data.</text>
</comment>
<protein>
    <recommendedName>
        <fullName evidence="3">Secreted protein</fullName>
    </recommendedName>
</protein>
<dbReference type="Proteomes" id="UP001486207">
    <property type="component" value="Unassembled WGS sequence"/>
</dbReference>
<keyword evidence="2" id="KW-1185">Reference proteome</keyword>